<keyword evidence="3" id="KW-1185">Reference proteome</keyword>
<dbReference type="AlphaFoldDB" id="A0A511DC14"/>
<comment type="caution">
    <text evidence="2">The sequence shown here is derived from an EMBL/GenBank/DDBJ whole genome shotgun (WGS) entry which is preliminary data.</text>
</comment>
<name>A0A511DC14_9PSEU</name>
<reference evidence="2 3" key="1">
    <citation type="submission" date="2019-07" db="EMBL/GenBank/DDBJ databases">
        <title>Whole genome shotgun sequence of Pseudonocardia sulfidoxydans NBRC 16205.</title>
        <authorList>
            <person name="Hosoyama A."/>
            <person name="Uohara A."/>
            <person name="Ohji S."/>
            <person name="Ichikawa N."/>
        </authorList>
    </citation>
    <scope>NUCLEOTIDE SEQUENCE [LARGE SCALE GENOMIC DNA]</scope>
    <source>
        <strain evidence="2 3">NBRC 16205</strain>
    </source>
</reference>
<gene>
    <name evidence="2" type="ORF">PSU4_12940</name>
</gene>
<evidence type="ECO:0000256" key="1">
    <source>
        <dbReference type="SAM" id="MobiDB-lite"/>
    </source>
</evidence>
<accession>A0A511DC14</accession>
<dbReference type="Proteomes" id="UP000321685">
    <property type="component" value="Unassembled WGS sequence"/>
</dbReference>
<evidence type="ECO:0000313" key="2">
    <source>
        <dbReference type="EMBL" id="GEL22340.1"/>
    </source>
</evidence>
<dbReference type="RefSeq" id="WP_147103418.1">
    <property type="nucleotide sequence ID" value="NZ_BJVJ01000008.1"/>
</dbReference>
<dbReference type="OrthoDB" id="3574842at2"/>
<sequence length="95" mass="9935">MAPVPVFKNGTNVRRGGSTKGSPDNILGAVDAGDYNAIGQCAGEQITEGENTNFWWVLLDTPVGQGWVSAVRINLGGNNEPIPGVPTGPTHFSWG</sequence>
<protein>
    <recommendedName>
        <fullName evidence="4">SH3b domain-containing protein</fullName>
    </recommendedName>
</protein>
<evidence type="ECO:0000313" key="3">
    <source>
        <dbReference type="Proteomes" id="UP000321685"/>
    </source>
</evidence>
<feature type="region of interest" description="Disordered" evidence="1">
    <location>
        <begin position="1"/>
        <end position="25"/>
    </location>
</feature>
<organism evidence="2 3">
    <name type="scientific">Pseudonocardia sulfidoxydans NBRC 16205</name>
    <dbReference type="NCBI Taxonomy" id="1223511"/>
    <lineage>
        <taxon>Bacteria</taxon>
        <taxon>Bacillati</taxon>
        <taxon>Actinomycetota</taxon>
        <taxon>Actinomycetes</taxon>
        <taxon>Pseudonocardiales</taxon>
        <taxon>Pseudonocardiaceae</taxon>
        <taxon>Pseudonocardia</taxon>
    </lineage>
</organism>
<evidence type="ECO:0008006" key="4">
    <source>
        <dbReference type="Google" id="ProtNLM"/>
    </source>
</evidence>
<dbReference type="EMBL" id="BJVJ01000008">
    <property type="protein sequence ID" value="GEL22340.1"/>
    <property type="molecule type" value="Genomic_DNA"/>
</dbReference>
<proteinExistence type="predicted"/>